<protein>
    <submittedName>
        <fullName evidence="1">Uncharacterized protein</fullName>
    </submittedName>
</protein>
<accession>A0ABV9I2V7</accession>
<sequence length="142" mass="16846">MNEQQNLNETDYLKNLTIASEIYLNKKEIPTAVLLNLVPDNDAEFEVYYGTTYPDHKLSETGFFYNTSQLIFEQVTAHKNNDFYLPSLQLISYADGEFAEIFIEYLKIIIEMDKQKFCAAVREEKYRSYNPIKYYFEMNHCK</sequence>
<evidence type="ECO:0000313" key="1">
    <source>
        <dbReference type="EMBL" id="MFC4635570.1"/>
    </source>
</evidence>
<gene>
    <name evidence="1" type="ORF">ACFO3O_16790</name>
</gene>
<name>A0ABV9I2V7_9FLAO</name>
<dbReference type="EMBL" id="JBHSFV010000011">
    <property type="protein sequence ID" value="MFC4635570.1"/>
    <property type="molecule type" value="Genomic_DNA"/>
</dbReference>
<keyword evidence="2" id="KW-1185">Reference proteome</keyword>
<organism evidence="1 2">
    <name type="scientific">Dokdonia ponticola</name>
    <dbReference type="NCBI Taxonomy" id="2041041"/>
    <lineage>
        <taxon>Bacteria</taxon>
        <taxon>Pseudomonadati</taxon>
        <taxon>Bacteroidota</taxon>
        <taxon>Flavobacteriia</taxon>
        <taxon>Flavobacteriales</taxon>
        <taxon>Flavobacteriaceae</taxon>
        <taxon>Dokdonia</taxon>
    </lineage>
</organism>
<proteinExistence type="predicted"/>
<reference evidence="2" key="1">
    <citation type="journal article" date="2019" name="Int. J. Syst. Evol. Microbiol.">
        <title>The Global Catalogue of Microorganisms (GCM) 10K type strain sequencing project: providing services to taxonomists for standard genome sequencing and annotation.</title>
        <authorList>
            <consortium name="The Broad Institute Genomics Platform"/>
            <consortium name="The Broad Institute Genome Sequencing Center for Infectious Disease"/>
            <person name="Wu L."/>
            <person name="Ma J."/>
        </authorList>
    </citation>
    <scope>NUCLEOTIDE SEQUENCE [LARGE SCALE GENOMIC DNA]</scope>
    <source>
        <strain evidence="2">YJ-61-S</strain>
    </source>
</reference>
<dbReference type="Proteomes" id="UP001596043">
    <property type="component" value="Unassembled WGS sequence"/>
</dbReference>
<comment type="caution">
    <text evidence="1">The sequence shown here is derived from an EMBL/GenBank/DDBJ whole genome shotgun (WGS) entry which is preliminary data.</text>
</comment>
<evidence type="ECO:0000313" key="2">
    <source>
        <dbReference type="Proteomes" id="UP001596043"/>
    </source>
</evidence>
<dbReference type="RefSeq" id="WP_379980924.1">
    <property type="nucleotide sequence ID" value="NZ_JBHSFV010000011.1"/>
</dbReference>